<evidence type="ECO:0000259" key="4">
    <source>
        <dbReference type="PROSITE" id="PS51898"/>
    </source>
</evidence>
<evidence type="ECO:0000256" key="1">
    <source>
        <dbReference type="ARBA" id="ARBA00008857"/>
    </source>
</evidence>
<dbReference type="Gene3D" id="1.10.150.130">
    <property type="match status" value="1"/>
</dbReference>
<accession>A0A285ZS01</accession>
<dbReference type="SUPFAM" id="SSF56349">
    <property type="entry name" value="DNA breaking-rejoining enzymes"/>
    <property type="match status" value="1"/>
</dbReference>
<proteinExistence type="inferred from homology"/>
<dbReference type="PANTHER" id="PTHR30349">
    <property type="entry name" value="PHAGE INTEGRASE-RELATED"/>
    <property type="match status" value="1"/>
</dbReference>
<organism evidence="5 6">
    <name type="scientific">Pedobacter xixiisoli</name>
    <dbReference type="NCBI Taxonomy" id="1476464"/>
    <lineage>
        <taxon>Bacteria</taxon>
        <taxon>Pseudomonadati</taxon>
        <taxon>Bacteroidota</taxon>
        <taxon>Sphingobacteriia</taxon>
        <taxon>Sphingobacteriales</taxon>
        <taxon>Sphingobacteriaceae</taxon>
        <taxon>Pedobacter</taxon>
    </lineage>
</organism>
<dbReference type="GO" id="GO:0015074">
    <property type="term" value="P:DNA integration"/>
    <property type="evidence" value="ECO:0007669"/>
    <property type="project" value="InterPro"/>
</dbReference>
<protein>
    <submittedName>
        <fullName evidence="5">Phage integrase SAM-like domain-containing protein</fullName>
    </submittedName>
</protein>
<dbReference type="Gene3D" id="1.10.443.10">
    <property type="entry name" value="Intergrase catalytic core"/>
    <property type="match status" value="1"/>
</dbReference>
<dbReference type="RefSeq" id="WP_097128602.1">
    <property type="nucleotide sequence ID" value="NZ_OCMT01000001.1"/>
</dbReference>
<dbReference type="InterPro" id="IPR050090">
    <property type="entry name" value="Tyrosine_recombinase_XerCD"/>
</dbReference>
<dbReference type="OrthoDB" id="892893at2"/>
<dbReference type="GO" id="GO:0003677">
    <property type="term" value="F:DNA binding"/>
    <property type="evidence" value="ECO:0007669"/>
    <property type="project" value="UniProtKB-KW"/>
</dbReference>
<evidence type="ECO:0000313" key="6">
    <source>
        <dbReference type="Proteomes" id="UP000219281"/>
    </source>
</evidence>
<dbReference type="Pfam" id="PF00589">
    <property type="entry name" value="Phage_integrase"/>
    <property type="match status" value="1"/>
</dbReference>
<dbReference type="Proteomes" id="UP000219281">
    <property type="component" value="Unassembled WGS sequence"/>
</dbReference>
<keyword evidence="3" id="KW-0233">DNA recombination</keyword>
<dbReference type="InterPro" id="IPR011010">
    <property type="entry name" value="DNA_brk_join_enz"/>
</dbReference>
<dbReference type="CDD" id="cd01185">
    <property type="entry name" value="INTN1_C_like"/>
    <property type="match status" value="1"/>
</dbReference>
<name>A0A285ZS01_9SPHI</name>
<dbReference type="InterPro" id="IPR025269">
    <property type="entry name" value="SAM-like_dom"/>
</dbReference>
<reference evidence="6" key="1">
    <citation type="submission" date="2017-09" db="EMBL/GenBank/DDBJ databases">
        <authorList>
            <person name="Varghese N."/>
            <person name="Submissions S."/>
        </authorList>
    </citation>
    <scope>NUCLEOTIDE SEQUENCE [LARGE SCALE GENOMIC DNA]</scope>
    <source>
        <strain evidence="6">CGMCC 1.12803</strain>
    </source>
</reference>
<keyword evidence="6" id="KW-1185">Reference proteome</keyword>
<dbReference type="PANTHER" id="PTHR30349:SF64">
    <property type="entry name" value="PROPHAGE INTEGRASE INTD-RELATED"/>
    <property type="match status" value="1"/>
</dbReference>
<dbReference type="InterPro" id="IPR002104">
    <property type="entry name" value="Integrase_catalytic"/>
</dbReference>
<feature type="domain" description="Tyr recombinase" evidence="4">
    <location>
        <begin position="234"/>
        <end position="435"/>
    </location>
</feature>
<evidence type="ECO:0000256" key="3">
    <source>
        <dbReference type="ARBA" id="ARBA00023172"/>
    </source>
</evidence>
<dbReference type="Pfam" id="PF13102">
    <property type="entry name" value="Phage_int_SAM_5"/>
    <property type="match status" value="1"/>
</dbReference>
<sequence>MAKPKFYLDTAKSARDTQAIKMMYSFNGQRLKYHTQVSVNEKHFQPKCNTSTNIKPVKTIAPYGEQHNKRLADIALDAVNIVTAAKGDELTVKYVREQLDLIYKPKPAKPDPTPEIKHNLITYLEQIIADSTSGKRLISSGKSAGNRYTRNTIKNYGITVSALKRYMKHNKINTLHFETINKAFYEDFRFYCYDVEKKEVSTFAGYVKDIKMAMNEIGSTAFKSKDFVKPSYEADTIYLTLEQIDKIASLDLSDYKKHIDLKKGNRVEKLSYASLDKVRDLFLIGCYTGLRFSDFNTLELKSIENNFINVKQVKTGGRITIPIMSRLRPVLNKYLSNLPTLSNQKFNDYIKEVAKLAGLTEERKITDTRGNIKNESFHPLYNLITSHCCRRSYATNMFKAGVPPMLIMSATGHKTETSFLKYIRANNEDKANLLAETLKKLGL</sequence>
<dbReference type="AlphaFoldDB" id="A0A285ZS01"/>
<comment type="similarity">
    <text evidence="1">Belongs to the 'phage' integrase family.</text>
</comment>
<gene>
    <name evidence="5" type="ORF">SAMN06297358_0645</name>
</gene>
<dbReference type="PROSITE" id="PS51898">
    <property type="entry name" value="TYR_RECOMBINASE"/>
    <property type="match status" value="1"/>
</dbReference>
<dbReference type="InterPro" id="IPR010998">
    <property type="entry name" value="Integrase_recombinase_N"/>
</dbReference>
<dbReference type="InterPro" id="IPR013762">
    <property type="entry name" value="Integrase-like_cat_sf"/>
</dbReference>
<dbReference type="EMBL" id="OCMT01000001">
    <property type="protein sequence ID" value="SOD12397.1"/>
    <property type="molecule type" value="Genomic_DNA"/>
</dbReference>
<dbReference type="GO" id="GO:0006310">
    <property type="term" value="P:DNA recombination"/>
    <property type="evidence" value="ECO:0007669"/>
    <property type="project" value="UniProtKB-KW"/>
</dbReference>
<keyword evidence="2" id="KW-0238">DNA-binding</keyword>
<evidence type="ECO:0000313" key="5">
    <source>
        <dbReference type="EMBL" id="SOD12397.1"/>
    </source>
</evidence>
<evidence type="ECO:0000256" key="2">
    <source>
        <dbReference type="ARBA" id="ARBA00023125"/>
    </source>
</evidence>